<reference evidence="2" key="1">
    <citation type="submission" date="2019-12" db="EMBL/GenBank/DDBJ databases">
        <title>Genome sequencing and annotation of Brassica cretica.</title>
        <authorList>
            <person name="Studholme D.J."/>
            <person name="Sarris P."/>
        </authorList>
    </citation>
    <scope>NUCLEOTIDE SEQUENCE</scope>
    <source>
        <strain evidence="2">PFS-109/04</strain>
        <tissue evidence="2">Leaf</tissue>
    </source>
</reference>
<organism evidence="2 3">
    <name type="scientific">Brassica cretica</name>
    <name type="common">Mustard</name>
    <dbReference type="NCBI Taxonomy" id="69181"/>
    <lineage>
        <taxon>Eukaryota</taxon>
        <taxon>Viridiplantae</taxon>
        <taxon>Streptophyta</taxon>
        <taxon>Embryophyta</taxon>
        <taxon>Tracheophyta</taxon>
        <taxon>Spermatophyta</taxon>
        <taxon>Magnoliopsida</taxon>
        <taxon>eudicotyledons</taxon>
        <taxon>Gunneridae</taxon>
        <taxon>Pentapetalae</taxon>
        <taxon>rosids</taxon>
        <taxon>malvids</taxon>
        <taxon>Brassicales</taxon>
        <taxon>Brassicaceae</taxon>
        <taxon>Brassiceae</taxon>
        <taxon>Brassica</taxon>
    </lineage>
</organism>
<dbReference type="EMBL" id="QGKX02001521">
    <property type="protein sequence ID" value="KAF3510712.1"/>
    <property type="molecule type" value="Genomic_DNA"/>
</dbReference>
<name>A0A8S9PBJ8_BRACR</name>
<evidence type="ECO:0000313" key="3">
    <source>
        <dbReference type="Proteomes" id="UP000712600"/>
    </source>
</evidence>
<feature type="region of interest" description="Disordered" evidence="1">
    <location>
        <begin position="102"/>
        <end position="122"/>
    </location>
</feature>
<dbReference type="Proteomes" id="UP000712600">
    <property type="component" value="Unassembled WGS sequence"/>
</dbReference>
<gene>
    <name evidence="2" type="ORF">F2Q69_00001036</name>
</gene>
<sequence>MEAIDKFVADIFIRRQRNPRTQGTIDLLVVLEKLLLLQHLILRRLLSILSSISGFVRLQSGTNKIISLLTQLVKEQWGHYLRVPFLESVAWRSFLKRMAENNVESDREDPNAVDVKHEAFGE</sequence>
<feature type="compositionally biased region" description="Basic and acidic residues" evidence="1">
    <location>
        <begin position="104"/>
        <end position="122"/>
    </location>
</feature>
<dbReference type="AlphaFoldDB" id="A0A8S9PBJ8"/>
<evidence type="ECO:0000313" key="2">
    <source>
        <dbReference type="EMBL" id="KAF3510712.1"/>
    </source>
</evidence>
<proteinExistence type="predicted"/>
<accession>A0A8S9PBJ8</accession>
<comment type="caution">
    <text evidence="2">The sequence shown here is derived from an EMBL/GenBank/DDBJ whole genome shotgun (WGS) entry which is preliminary data.</text>
</comment>
<protein>
    <submittedName>
        <fullName evidence="2">Uncharacterized protein</fullName>
    </submittedName>
</protein>
<evidence type="ECO:0000256" key="1">
    <source>
        <dbReference type="SAM" id="MobiDB-lite"/>
    </source>
</evidence>